<evidence type="ECO:0000256" key="2">
    <source>
        <dbReference type="ARBA" id="ARBA00023136"/>
    </source>
</evidence>
<organism evidence="4 5">
    <name type="scientific">Mucilaginibacter gotjawali</name>
    <dbReference type="NCBI Taxonomy" id="1550579"/>
    <lineage>
        <taxon>Bacteria</taxon>
        <taxon>Pseudomonadati</taxon>
        <taxon>Bacteroidota</taxon>
        <taxon>Sphingobacteriia</taxon>
        <taxon>Sphingobacteriales</taxon>
        <taxon>Sphingobacteriaceae</taxon>
        <taxon>Mucilaginibacter</taxon>
    </lineage>
</organism>
<dbReference type="AlphaFoldDB" id="A0A839SMN6"/>
<dbReference type="RefSeq" id="WP_096353614.1">
    <property type="nucleotide sequence ID" value="NZ_AP017313.1"/>
</dbReference>
<comment type="subcellular location">
    <subcellularLocation>
        <location evidence="1">Membrane</location>
    </subcellularLocation>
</comment>
<dbReference type="Proteomes" id="UP000539265">
    <property type="component" value="Unassembled WGS sequence"/>
</dbReference>
<proteinExistence type="predicted"/>
<evidence type="ECO:0000259" key="3">
    <source>
        <dbReference type="Pfam" id="PF01103"/>
    </source>
</evidence>
<keyword evidence="5" id="KW-1185">Reference proteome</keyword>
<feature type="domain" description="Bacterial surface antigen (D15)" evidence="3">
    <location>
        <begin position="348"/>
        <end position="767"/>
    </location>
</feature>
<dbReference type="PROSITE" id="PS51257">
    <property type="entry name" value="PROKAR_LIPOPROTEIN"/>
    <property type="match status" value="1"/>
</dbReference>
<evidence type="ECO:0000313" key="4">
    <source>
        <dbReference type="EMBL" id="MBB3057677.1"/>
    </source>
</evidence>
<dbReference type="OrthoDB" id="9814535at2"/>
<reference evidence="4" key="1">
    <citation type="submission" date="2020-08" db="EMBL/GenBank/DDBJ databases">
        <title>Genomic Encyclopedia of Type Strains, Phase III (KMG-III): the genomes of soil and plant-associated and newly described type strains.</title>
        <authorList>
            <person name="Whitman W."/>
        </authorList>
    </citation>
    <scope>NUCLEOTIDE SEQUENCE [LARGE SCALE GENOMIC DNA]</scope>
    <source>
        <strain evidence="4">CECT 8628</strain>
    </source>
</reference>
<dbReference type="Pfam" id="PF01103">
    <property type="entry name" value="Omp85"/>
    <property type="match status" value="1"/>
</dbReference>
<gene>
    <name evidence="4" type="ORF">FHS11_004116</name>
</gene>
<comment type="caution">
    <text evidence="4">The sequence shown here is derived from an EMBL/GenBank/DDBJ whole genome shotgun (WGS) entry which is preliminary data.</text>
</comment>
<dbReference type="Gene3D" id="2.40.160.50">
    <property type="entry name" value="membrane protein fhac: a member of the omp85/tpsb transporter family"/>
    <property type="match status" value="1"/>
</dbReference>
<evidence type="ECO:0000256" key="1">
    <source>
        <dbReference type="ARBA" id="ARBA00004370"/>
    </source>
</evidence>
<protein>
    <recommendedName>
        <fullName evidence="3">Bacterial surface antigen (D15) domain-containing protein</fullName>
    </recommendedName>
</protein>
<keyword evidence="2" id="KW-0472">Membrane</keyword>
<evidence type="ECO:0000313" key="5">
    <source>
        <dbReference type="Proteomes" id="UP000539265"/>
    </source>
</evidence>
<name>A0A839SMN6_9SPHI</name>
<accession>A0A839SMN6</accession>
<dbReference type="InterPro" id="IPR000184">
    <property type="entry name" value="Bac_surfAg_D15"/>
</dbReference>
<dbReference type="GO" id="GO:0019867">
    <property type="term" value="C:outer membrane"/>
    <property type="evidence" value="ECO:0007669"/>
    <property type="project" value="InterPro"/>
</dbReference>
<sequence>MKAYTSPGSNRSAILSILLLFLVCGCSLTRRLQPGQALVRKITIKGIEKEFAVPATNYVDKEQQPNNWLNLQFYYLFSRHGKRDIGDPPAILDSNLVEFSRIQIERFIQNKGYLKAKVSDSIKIKDKKAELIFTAVEGPLFKIRKIQDSIADKNVRNLYRVNRPRFSHVQPGGRFDTDSLAYDRDEFYLIMKRNGYYDFYRQYINYTYDSTFRSSVVDIKMIIDNPAGKSAHPVFKINNTLIVVSNSEGRTPGKADTLKVDSQFKFVDYSHKFKPRVATDYIFQRKGQIYDIDRQTLTTSRLSELNVFRNVPNPTYTRLPDSTNRLDTRIDIVPLKQMSNRIEGEFLFNAGQYGFNLGNTFTDRDLFKNAAILQVKLNWSVLFDNSSSVSNPNGISNQDLTVGANVIYPRIISPFKRLPILGKYGVPHTTFSTNYQLFYEQGLVQRTSFINSITYDFAETAQKTHTVTPINIEFSKGIINPAAQAELALNKLYAYSYLIGRTIFTAGSQYTYQYNANKLNTYENFIYFRGSLDVGGNTLALLANVLNSPRDSTGERTIFGRTFAQYAKAETDLRVYHSFGGQKQLVFRLNPGIGIPYGNSRQLKFADTTFTDGLIFEKEFYAGGANDMRAWLPRTLGPGKFNRATFYGPSSGNPDALSKGDVLRGRLKYLDQFGEIKIISSLEYRYKLVDNFFGSVMKGALFMDAGNIWRLHAQTNAPDVEFRANNILPATALDIGTGLRFDLAFFVFRLDAAFKFKDPQFDGSEQWVLVNHFNELFHTGPFKAAYKINNTGDTYNFMQLNFGIGMPF</sequence>
<dbReference type="EMBL" id="JACHWX010000014">
    <property type="protein sequence ID" value="MBB3057677.1"/>
    <property type="molecule type" value="Genomic_DNA"/>
</dbReference>